<sequence length="476" mass="53506">ISGTTPSPSHHTYLPQQRHPYSEVEMAQDGRGGHRHGLNEESNDNPSELISALQRTLIELSQNPYPHVPNPPDCKKRASVALVLRVRPSFHHPRPRVDAAQKQDQDEDINSREAALERFFQQDWVRHGDPEAIFIKRASREGDRWTGHVALPGGKRDAEDADDQAVAVRETLEEIGLDLKSPHALFVGNLPERVVSYAWGKVPIMVLCPFVFLWTEPDLPPLQLQPAEVASTHWVPLRVLLSPQTRTFEYVDISDRFARRGGPLLKKMLRTLLGKMRFSAIQLIPSESLFCSSTDEFLPPEEASATVSWRGRLYSWTQGVETNAPAATRPLLLWGLTLGMLADFLDQLPPHNAVQLWSYPTFTTWDVRWVINTLTRSLKRRNEMRLQRDGINQTAVDSETQAVATSGNPRFLGGLSDGMEPSTQGKNASRSNAVGIMLEGYYDMARKGIWVAASVRLISTAALTVLFIRRFRKSSN</sequence>
<dbReference type="PANTHER" id="PTHR12992">
    <property type="entry name" value="NUDIX HYDROLASE"/>
    <property type="match status" value="1"/>
</dbReference>
<evidence type="ECO:0000259" key="3">
    <source>
        <dbReference type="PROSITE" id="PS51462"/>
    </source>
</evidence>
<dbReference type="PANTHER" id="PTHR12992:SF44">
    <property type="entry name" value="NUDIX HYDROLASE DOMAIN-CONTAINING PROTEIN"/>
    <property type="match status" value="1"/>
</dbReference>
<dbReference type="AlphaFoldDB" id="A0A9N9L9D3"/>
<dbReference type="GO" id="GO:0010945">
    <property type="term" value="F:coenzyme A diphosphatase activity"/>
    <property type="evidence" value="ECO:0007669"/>
    <property type="project" value="InterPro"/>
</dbReference>
<reference evidence="4" key="1">
    <citation type="submission" date="2021-07" db="EMBL/GenBank/DDBJ databases">
        <authorList>
            <person name="Durling M."/>
        </authorList>
    </citation>
    <scope>NUCLEOTIDE SEQUENCE</scope>
</reference>
<evidence type="ECO:0000313" key="5">
    <source>
        <dbReference type="Proteomes" id="UP000696280"/>
    </source>
</evidence>
<dbReference type="Pfam" id="PF00293">
    <property type="entry name" value="NUDIX"/>
    <property type="match status" value="1"/>
</dbReference>
<keyword evidence="2" id="KW-0812">Transmembrane</keyword>
<dbReference type="InterPro" id="IPR015797">
    <property type="entry name" value="NUDIX_hydrolase-like_dom_sf"/>
</dbReference>
<feature type="non-terminal residue" evidence="4">
    <location>
        <position position="1"/>
    </location>
</feature>
<feature type="domain" description="Nudix hydrolase" evidence="3">
    <location>
        <begin position="75"/>
        <end position="258"/>
    </location>
</feature>
<name>A0A9N9L9D3_9HELO</name>
<organism evidence="4 5">
    <name type="scientific">Hymenoscyphus fraxineus</name>
    <dbReference type="NCBI Taxonomy" id="746836"/>
    <lineage>
        <taxon>Eukaryota</taxon>
        <taxon>Fungi</taxon>
        <taxon>Dikarya</taxon>
        <taxon>Ascomycota</taxon>
        <taxon>Pezizomycotina</taxon>
        <taxon>Leotiomycetes</taxon>
        <taxon>Helotiales</taxon>
        <taxon>Helotiaceae</taxon>
        <taxon>Hymenoscyphus</taxon>
    </lineage>
</organism>
<keyword evidence="5" id="KW-1185">Reference proteome</keyword>
<dbReference type="EMBL" id="CAJVRL010000096">
    <property type="protein sequence ID" value="CAG8960090.1"/>
    <property type="molecule type" value="Genomic_DNA"/>
</dbReference>
<dbReference type="SUPFAM" id="SSF55811">
    <property type="entry name" value="Nudix"/>
    <property type="match status" value="1"/>
</dbReference>
<feature type="region of interest" description="Disordered" evidence="1">
    <location>
        <begin position="1"/>
        <end position="48"/>
    </location>
</feature>
<gene>
    <name evidence="4" type="ORF">HYFRA_00010568</name>
</gene>
<keyword evidence="2" id="KW-1133">Transmembrane helix</keyword>
<protein>
    <recommendedName>
        <fullName evidence="3">Nudix hydrolase domain-containing protein</fullName>
    </recommendedName>
</protein>
<dbReference type="InterPro" id="IPR045121">
    <property type="entry name" value="CoAse"/>
</dbReference>
<feature type="compositionally biased region" description="Polar residues" evidence="1">
    <location>
        <begin position="1"/>
        <end position="10"/>
    </location>
</feature>
<evidence type="ECO:0000256" key="2">
    <source>
        <dbReference type="SAM" id="Phobius"/>
    </source>
</evidence>
<keyword evidence="2" id="KW-0472">Membrane</keyword>
<dbReference type="Proteomes" id="UP000696280">
    <property type="component" value="Unassembled WGS sequence"/>
</dbReference>
<accession>A0A9N9L9D3</accession>
<comment type="caution">
    <text evidence="4">The sequence shown here is derived from an EMBL/GenBank/DDBJ whole genome shotgun (WGS) entry which is preliminary data.</text>
</comment>
<dbReference type="OrthoDB" id="77989at2759"/>
<dbReference type="PROSITE" id="PS51462">
    <property type="entry name" value="NUDIX"/>
    <property type="match status" value="1"/>
</dbReference>
<feature type="transmembrane region" description="Helical" evidence="2">
    <location>
        <begin position="448"/>
        <end position="468"/>
    </location>
</feature>
<dbReference type="CDD" id="cd03426">
    <property type="entry name" value="NUDIX_CoAse_Nudt7"/>
    <property type="match status" value="1"/>
</dbReference>
<dbReference type="Gene3D" id="3.90.79.10">
    <property type="entry name" value="Nucleoside Triphosphate Pyrophosphohydrolase"/>
    <property type="match status" value="1"/>
</dbReference>
<proteinExistence type="predicted"/>
<evidence type="ECO:0000313" key="4">
    <source>
        <dbReference type="EMBL" id="CAG8960090.1"/>
    </source>
</evidence>
<dbReference type="InterPro" id="IPR000086">
    <property type="entry name" value="NUDIX_hydrolase_dom"/>
</dbReference>
<evidence type="ECO:0000256" key="1">
    <source>
        <dbReference type="SAM" id="MobiDB-lite"/>
    </source>
</evidence>